<dbReference type="PROSITE" id="PS51620">
    <property type="entry name" value="SAM_TRM61"/>
    <property type="match status" value="1"/>
</dbReference>
<dbReference type="EMBL" id="HF935442">
    <property type="protein sequence ID" value="CCX30551.1"/>
    <property type="molecule type" value="Genomic_DNA"/>
</dbReference>
<name>U4LT31_PYROM</name>
<dbReference type="AlphaFoldDB" id="U4LT31"/>
<dbReference type="Proteomes" id="UP000018144">
    <property type="component" value="Unassembled WGS sequence"/>
</dbReference>
<dbReference type="OrthoDB" id="5585464at2759"/>
<dbReference type="PANTHER" id="PTHR12133:SF1">
    <property type="entry name" value="TRNA (ADENINE(58)-N(1))-METHYLTRANSFERASE, MITOCHONDRIAL"/>
    <property type="match status" value="1"/>
</dbReference>
<dbReference type="eggNOG" id="ENOG502RYTV">
    <property type="taxonomic scope" value="Eukaryota"/>
</dbReference>
<dbReference type="SUPFAM" id="SSF53335">
    <property type="entry name" value="S-adenosyl-L-methionine-dependent methyltransferases"/>
    <property type="match status" value="1"/>
</dbReference>
<dbReference type="GO" id="GO:0030488">
    <property type="term" value="P:tRNA methylation"/>
    <property type="evidence" value="ECO:0007669"/>
    <property type="project" value="InterPro"/>
</dbReference>
<evidence type="ECO:0000313" key="6">
    <source>
        <dbReference type="Proteomes" id="UP000018144"/>
    </source>
</evidence>
<dbReference type="PANTHER" id="PTHR12133">
    <property type="entry name" value="TRNA (ADENINE(58)-N(1))-METHYLTRANSFERASE"/>
    <property type="match status" value="1"/>
</dbReference>
<evidence type="ECO:0000256" key="3">
    <source>
        <dbReference type="ARBA" id="ARBA00033309"/>
    </source>
</evidence>
<reference evidence="5 6" key="1">
    <citation type="journal article" date="2013" name="PLoS Genet.">
        <title>The genome and development-dependent transcriptomes of Pyronema confluens: a window into fungal evolution.</title>
        <authorList>
            <person name="Traeger S."/>
            <person name="Altegoer F."/>
            <person name="Freitag M."/>
            <person name="Gabaldon T."/>
            <person name="Kempken F."/>
            <person name="Kumar A."/>
            <person name="Marcet-Houben M."/>
            <person name="Poggeler S."/>
            <person name="Stajich J.E."/>
            <person name="Nowrousian M."/>
        </authorList>
    </citation>
    <scope>NUCLEOTIDE SEQUENCE [LARGE SCALE GENOMIC DNA]</scope>
    <source>
        <strain evidence="6">CBS 100304</strain>
        <tissue evidence="5">Vegetative mycelium</tissue>
    </source>
</reference>
<protein>
    <recommendedName>
        <fullName evidence="2">tRNA (adenine(58)-N(1))-methyltransferase catalytic subunit TRM61</fullName>
        <ecNumber evidence="1">2.1.1.220</ecNumber>
    </recommendedName>
    <alternativeName>
        <fullName evidence="3">tRNA(m1A58)-methyltransferase subunit TRM61</fullName>
    </alternativeName>
</protein>
<dbReference type="OMA" id="FYVGHVE"/>
<dbReference type="GO" id="GO:0005739">
    <property type="term" value="C:mitochondrion"/>
    <property type="evidence" value="ECO:0007669"/>
    <property type="project" value="TreeGrafter"/>
</dbReference>
<dbReference type="InterPro" id="IPR014816">
    <property type="entry name" value="tRNA_MeTrfase_Gcd14"/>
</dbReference>
<dbReference type="Gene3D" id="3.10.330.20">
    <property type="match status" value="1"/>
</dbReference>
<evidence type="ECO:0000256" key="4">
    <source>
        <dbReference type="SAM" id="MobiDB-lite"/>
    </source>
</evidence>
<evidence type="ECO:0000256" key="2">
    <source>
        <dbReference type="ARBA" id="ARBA00015963"/>
    </source>
</evidence>
<dbReference type="STRING" id="1076935.U4LT31"/>
<dbReference type="GO" id="GO:0160107">
    <property type="term" value="F:tRNA (adenine(58)-N1)-methyltransferase activity"/>
    <property type="evidence" value="ECO:0007669"/>
    <property type="project" value="UniProtKB-EC"/>
</dbReference>
<keyword evidence="6" id="KW-1185">Reference proteome</keyword>
<gene>
    <name evidence="5" type="ORF">PCON_08750</name>
</gene>
<feature type="region of interest" description="Disordered" evidence="4">
    <location>
        <begin position="408"/>
        <end position="429"/>
    </location>
</feature>
<dbReference type="EC" id="2.1.1.220" evidence="1"/>
<dbReference type="InterPro" id="IPR029063">
    <property type="entry name" value="SAM-dependent_MTases_sf"/>
</dbReference>
<feature type="region of interest" description="Disordered" evidence="4">
    <location>
        <begin position="158"/>
        <end position="183"/>
    </location>
</feature>
<proteinExistence type="predicted"/>
<feature type="compositionally biased region" description="Basic and acidic residues" evidence="4">
    <location>
        <begin position="408"/>
        <end position="426"/>
    </location>
</feature>
<evidence type="ECO:0000313" key="5">
    <source>
        <dbReference type="EMBL" id="CCX30551.1"/>
    </source>
</evidence>
<keyword evidence="5" id="KW-0808">Transferase</keyword>
<organism evidence="5 6">
    <name type="scientific">Pyronema omphalodes (strain CBS 100304)</name>
    <name type="common">Pyronema confluens</name>
    <dbReference type="NCBI Taxonomy" id="1076935"/>
    <lineage>
        <taxon>Eukaryota</taxon>
        <taxon>Fungi</taxon>
        <taxon>Dikarya</taxon>
        <taxon>Ascomycota</taxon>
        <taxon>Pezizomycotina</taxon>
        <taxon>Pezizomycetes</taxon>
        <taxon>Pezizales</taxon>
        <taxon>Pyronemataceae</taxon>
        <taxon>Pyronema</taxon>
    </lineage>
</organism>
<accession>U4LT31</accession>
<dbReference type="GO" id="GO:0031515">
    <property type="term" value="C:tRNA (m1A) methyltransferase complex"/>
    <property type="evidence" value="ECO:0007669"/>
    <property type="project" value="InterPro"/>
</dbReference>
<dbReference type="Gene3D" id="3.40.50.150">
    <property type="entry name" value="Vaccinia Virus protein VP39"/>
    <property type="match status" value="1"/>
</dbReference>
<keyword evidence="5" id="KW-0489">Methyltransferase</keyword>
<evidence type="ECO:0000256" key="1">
    <source>
        <dbReference type="ARBA" id="ARBA00012796"/>
    </source>
</evidence>
<sequence>MLSQLTRRSLSRLPRLARHVSSNAPVFLESDQVWLRHVQLPDKTMLVGPLKPGKTANGFHGIIAHDDIIGRSPREVIATRKGTEFRVTWPTLEEYVTSVKRLVTPVYPLDAATIVNLLDIHVDAGSTPRLEIFEAGTGHGSLTLALARAIHAGNSHIDVPNIRGKRTTTEAAQPTETPETPETIAATETPTTTEPVDAAADTTTDTEAEKPINYDWKSQRGAVIHTLDISATHSAHARKVVGGFRRGMYKRDVEFYVGDPSVWMQEQLVSRGLKTDGTETVEATEAVEFSEAAVEPETKEDAEDQAKDETPGFLYAVILDLPGPENHLSTASEALLNDGIVGVFCPSITQVGACVRAVKDLKLPLVLDKVVEFPGGSGVGAGLRSWDVRYARVRSRVGKKISLAEAENRDNTLEGRERRKMEKQTEDSEYEMVCRPTSFERILGGGFFGMFRRRARGGEGFGCARNIKRDKAGEVAVEVEGAKEEQAAEELVEEKKLETL</sequence>
<feature type="compositionally biased region" description="Low complexity" evidence="4">
    <location>
        <begin position="169"/>
        <end position="183"/>
    </location>
</feature>